<dbReference type="Pfam" id="PF01061">
    <property type="entry name" value="ABC2_membrane"/>
    <property type="match status" value="2"/>
</dbReference>
<evidence type="ECO:0000256" key="3">
    <source>
        <dbReference type="ARBA" id="ARBA00022448"/>
    </source>
</evidence>
<gene>
    <name evidence="12" type="ORF">QCA50_010223</name>
</gene>
<feature type="transmembrane region" description="Helical" evidence="10">
    <location>
        <begin position="653"/>
        <end position="675"/>
    </location>
</feature>
<evidence type="ECO:0000256" key="10">
    <source>
        <dbReference type="SAM" id="Phobius"/>
    </source>
</evidence>
<accession>A0AAW0FZV6</accession>
<name>A0AAW0FZV6_9APHY</name>
<dbReference type="GO" id="GO:0016887">
    <property type="term" value="F:ATP hydrolysis activity"/>
    <property type="evidence" value="ECO:0007669"/>
    <property type="project" value="InterPro"/>
</dbReference>
<comment type="subcellular location">
    <subcellularLocation>
        <location evidence="1">Membrane</location>
        <topology evidence="1">Multi-pass membrane protein</topology>
    </subcellularLocation>
</comment>
<evidence type="ECO:0000256" key="8">
    <source>
        <dbReference type="ARBA" id="ARBA00023136"/>
    </source>
</evidence>
<dbReference type="InterPro" id="IPR034001">
    <property type="entry name" value="ABCG_PDR_1"/>
</dbReference>
<dbReference type="Proteomes" id="UP001385951">
    <property type="component" value="Unassembled WGS sequence"/>
</dbReference>
<comment type="caution">
    <text evidence="12">The sequence shown here is derived from an EMBL/GenBank/DDBJ whole genome shotgun (WGS) entry which is preliminary data.</text>
</comment>
<evidence type="ECO:0000313" key="13">
    <source>
        <dbReference type="Proteomes" id="UP001385951"/>
    </source>
</evidence>
<dbReference type="InterPro" id="IPR013525">
    <property type="entry name" value="ABC2_TM"/>
</dbReference>
<keyword evidence="13" id="KW-1185">Reference proteome</keyword>
<evidence type="ECO:0000256" key="7">
    <source>
        <dbReference type="ARBA" id="ARBA00022989"/>
    </source>
</evidence>
<dbReference type="PANTHER" id="PTHR19241">
    <property type="entry name" value="ATP-BINDING CASSETTE TRANSPORTER"/>
    <property type="match status" value="1"/>
</dbReference>
<dbReference type="CDD" id="cd03232">
    <property type="entry name" value="ABCG_PDR_domain2"/>
    <property type="match status" value="1"/>
</dbReference>
<feature type="transmembrane region" description="Helical" evidence="10">
    <location>
        <begin position="624"/>
        <end position="641"/>
    </location>
</feature>
<feature type="transmembrane region" description="Helical" evidence="10">
    <location>
        <begin position="1212"/>
        <end position="1230"/>
    </location>
</feature>
<feature type="domain" description="ABC transporter" evidence="11">
    <location>
        <begin position="853"/>
        <end position="1088"/>
    </location>
</feature>
<feature type="domain" description="ABC transporter" evidence="11">
    <location>
        <begin position="139"/>
        <end position="400"/>
    </location>
</feature>
<comment type="similarity">
    <text evidence="2">Belongs to the ABC transporter superfamily. ABCG family. PDR (TC 3.A.1.205) subfamily.</text>
</comment>
<keyword evidence="4 10" id="KW-0812">Transmembrane</keyword>
<feature type="region of interest" description="Disordered" evidence="9">
    <location>
        <begin position="1"/>
        <end position="72"/>
    </location>
</feature>
<feature type="compositionally biased region" description="Basic and acidic residues" evidence="9">
    <location>
        <begin position="1"/>
        <end position="11"/>
    </location>
</feature>
<feature type="compositionally biased region" description="Basic and acidic residues" evidence="9">
    <location>
        <begin position="24"/>
        <end position="35"/>
    </location>
</feature>
<organism evidence="12 13">
    <name type="scientific">Cerrena zonata</name>
    <dbReference type="NCBI Taxonomy" id="2478898"/>
    <lineage>
        <taxon>Eukaryota</taxon>
        <taxon>Fungi</taxon>
        <taxon>Dikarya</taxon>
        <taxon>Basidiomycota</taxon>
        <taxon>Agaricomycotina</taxon>
        <taxon>Agaricomycetes</taxon>
        <taxon>Polyporales</taxon>
        <taxon>Cerrenaceae</taxon>
        <taxon>Cerrena</taxon>
    </lineage>
</organism>
<dbReference type="GO" id="GO:0005524">
    <property type="term" value="F:ATP binding"/>
    <property type="evidence" value="ECO:0007669"/>
    <property type="project" value="UniProtKB-KW"/>
</dbReference>
<dbReference type="InterPro" id="IPR003439">
    <property type="entry name" value="ABC_transporter-like_ATP-bd"/>
</dbReference>
<evidence type="ECO:0000256" key="1">
    <source>
        <dbReference type="ARBA" id="ARBA00004141"/>
    </source>
</evidence>
<dbReference type="InterPro" id="IPR003593">
    <property type="entry name" value="AAA+_ATPase"/>
</dbReference>
<sequence>MTDTPGDDRTLYDVGTQDPNSQNHHVDVEQAERTFNELSRALSRRSVSGPVVTKKSSKTESTNSYVKDVEKGGEAAEGEESFDLREYLKSSYDADQGAGLKSKRVGVTWEGLKVNVVGGADYKVYAETFGEAAMYFWVLPFTLLWRLFKPLVPAKKNNVPTRTIIHSSDGLVKPGEMCLVLGCPGAGCTTFLKAIANQREDYASVDGDVRYAGIDAKEMAKLYKGEVLYNQEDDIHIATLTVGQTLDFALSTKAPGPHGRLPGMTRLEFMETVKSMLLRMLNITHTSNTYVGDEFVRGVSGGERKRVSIAEMMASRAHVLCFDNSTRGLDASTALDFIKSMRAMTDVLGQTTFATLYQAGEGIYDLFDKIIVLNKGRQVYFGPPSQARAYFESLGFKSLPRQSTADYLTGCTDPNERQFAPGRSAADVPCSPEAMESAWKTSPMYRTVQDKLLHYKNDQATEKHDQEVFRDAVRADKKRGVSKKSPYTVNFWSQVKALAKRQFIMRLQDRFQLFTSYALSTILALVIGAAYLDQPLNSAGAFTRGSVIFVAMMSCTLDTFGELPAQMLGRPILKKQIGYRFYRPAAVAIANTVADIPFSALRVLIYNIIIYFMSRLARNPGGFFTYHLFIYVAFLTMQGFFRTFGLMCTNFDVAFRLGTFFVPNMILYTGYMIPVFQMKRWLFWIYYINPMAYAFNGCIENEFMRISLDCDGAYVVPRNGPGVTKYPDVVGLNQICTLPGSISGQTEVLGRNYLSAGYGMNVSDLWRRNLLVLIGFFLVFQLTQVLLIEFYPQYGGHGSVLTYAKENADRKKRNELLRQRKALRGEKGDEKEAEVEETYVADPNIHRKTFTWERVNYIVPVPGGERLLLHDVYGYVKPGTLTALMGASGAGKTTCLDVLAQRKNIGVVSGDILVDGRPLSSDFARGTAYAEQMDVHEGTATIREAMRFSAHLRQPKEVPESEKDAYVEEMIELLELQDLADAMVMSLGVEARKRLTIGVELASKPELLLFLDEPTSGLDGQSAWNLVRFLRKLAAKGQAILCTIHQPSSLLFESFDRLLLLERGGETVYFGDIGPDSQILTDYFARHGAICPPNVNPAEYMLDAIGAGLAPRIGDRDWKDIWLDSPEYTRMREEIDRIKSDALARPVETKKVTFYAAPFWLQLKEVVIRNNRALWRSPEYVFSRLFVHCFISLFVSLPFLQLGNSLRDLQYRVFGIFWVSVLPMIVMGQIEPMWIFNRRVFIRESSSRIYSPYVFAIGQLIGETPYSVLCAILYWALMVWPMGFGKGAAGSNGNGLQLLVIIFVELFGVTLGQLIGAISPNVQTAGLFNPFLGLILTTFCGVTIPFPTMAKFWRSWLYQLVPYTRVLSAMVST</sequence>
<dbReference type="SUPFAM" id="SSF52540">
    <property type="entry name" value="P-loop containing nucleoside triphosphate hydrolases"/>
    <property type="match status" value="2"/>
</dbReference>
<evidence type="ECO:0000259" key="11">
    <source>
        <dbReference type="PROSITE" id="PS50893"/>
    </source>
</evidence>
<keyword evidence="8 10" id="KW-0472">Membrane</keyword>
<dbReference type="PROSITE" id="PS50893">
    <property type="entry name" value="ABC_TRANSPORTER_2"/>
    <property type="match status" value="2"/>
</dbReference>
<dbReference type="InterPro" id="IPR034003">
    <property type="entry name" value="ABCG_PDR_2"/>
</dbReference>
<protein>
    <recommendedName>
        <fullName evidence="11">ABC transporter domain-containing protein</fullName>
    </recommendedName>
</protein>
<reference evidence="12 13" key="1">
    <citation type="submission" date="2022-09" db="EMBL/GenBank/DDBJ databases">
        <authorList>
            <person name="Palmer J.M."/>
        </authorList>
    </citation>
    <scope>NUCLEOTIDE SEQUENCE [LARGE SCALE GENOMIC DNA]</scope>
    <source>
        <strain evidence="12 13">DSM 7382</strain>
    </source>
</reference>
<dbReference type="InterPro" id="IPR017871">
    <property type="entry name" value="ABC_transporter-like_CS"/>
</dbReference>
<dbReference type="InterPro" id="IPR027417">
    <property type="entry name" value="P-loop_NTPase"/>
</dbReference>
<proteinExistence type="inferred from homology"/>
<evidence type="ECO:0000256" key="4">
    <source>
        <dbReference type="ARBA" id="ARBA00022692"/>
    </source>
</evidence>
<feature type="transmembrane region" description="Helical" evidence="10">
    <location>
        <begin position="511"/>
        <end position="532"/>
    </location>
</feature>
<keyword evidence="3" id="KW-0813">Transport</keyword>
<dbReference type="InterPro" id="IPR043926">
    <property type="entry name" value="ABCG_dom"/>
</dbReference>
<feature type="transmembrane region" description="Helical" evidence="10">
    <location>
        <begin position="581"/>
        <end position="612"/>
    </location>
</feature>
<feature type="transmembrane region" description="Helical" evidence="10">
    <location>
        <begin position="1331"/>
        <end position="1350"/>
    </location>
</feature>
<evidence type="ECO:0000256" key="9">
    <source>
        <dbReference type="SAM" id="MobiDB-lite"/>
    </source>
</evidence>
<feature type="transmembrane region" description="Helical" evidence="10">
    <location>
        <begin position="770"/>
        <end position="791"/>
    </location>
</feature>
<dbReference type="Gene3D" id="3.40.50.300">
    <property type="entry name" value="P-loop containing nucleotide triphosphate hydrolases"/>
    <property type="match status" value="2"/>
</dbReference>
<dbReference type="PROSITE" id="PS00211">
    <property type="entry name" value="ABC_TRANSPORTER_1"/>
    <property type="match status" value="1"/>
</dbReference>
<keyword evidence="6" id="KW-0067">ATP-binding</keyword>
<dbReference type="FunFam" id="3.40.50.300:FF:000054">
    <property type="entry name" value="ABC multidrug transporter atrF"/>
    <property type="match status" value="1"/>
</dbReference>
<feature type="transmembrane region" description="Helical" evidence="10">
    <location>
        <begin position="1250"/>
        <end position="1277"/>
    </location>
</feature>
<evidence type="ECO:0000256" key="6">
    <source>
        <dbReference type="ARBA" id="ARBA00022840"/>
    </source>
</evidence>
<feature type="transmembrane region" description="Helical" evidence="10">
    <location>
        <begin position="1181"/>
        <end position="1200"/>
    </location>
</feature>
<dbReference type="CDD" id="cd03233">
    <property type="entry name" value="ABCG_PDR_domain1"/>
    <property type="match status" value="1"/>
</dbReference>
<dbReference type="Pfam" id="PF00005">
    <property type="entry name" value="ABC_tran"/>
    <property type="match status" value="2"/>
</dbReference>
<dbReference type="SMART" id="SM00382">
    <property type="entry name" value="AAA"/>
    <property type="match status" value="2"/>
</dbReference>
<keyword evidence="5" id="KW-0547">Nucleotide-binding</keyword>
<dbReference type="Pfam" id="PF19055">
    <property type="entry name" value="ABC2_membrane_7"/>
    <property type="match status" value="1"/>
</dbReference>
<feature type="transmembrane region" description="Helical" evidence="10">
    <location>
        <begin position="1298"/>
        <end position="1319"/>
    </location>
</feature>
<dbReference type="Pfam" id="PF06422">
    <property type="entry name" value="PDR_CDR"/>
    <property type="match status" value="1"/>
</dbReference>
<dbReference type="EMBL" id="JASBNA010000016">
    <property type="protein sequence ID" value="KAK7686623.1"/>
    <property type="molecule type" value="Genomic_DNA"/>
</dbReference>
<dbReference type="InterPro" id="IPR010929">
    <property type="entry name" value="PDR_CDR_ABC"/>
</dbReference>
<keyword evidence="7 10" id="KW-1133">Transmembrane helix</keyword>
<evidence type="ECO:0000313" key="12">
    <source>
        <dbReference type="EMBL" id="KAK7686623.1"/>
    </source>
</evidence>
<evidence type="ECO:0000256" key="2">
    <source>
        <dbReference type="ARBA" id="ARBA00006012"/>
    </source>
</evidence>
<dbReference type="GO" id="GO:0140359">
    <property type="term" value="F:ABC-type transporter activity"/>
    <property type="evidence" value="ECO:0007669"/>
    <property type="project" value="InterPro"/>
</dbReference>
<evidence type="ECO:0000256" key="5">
    <source>
        <dbReference type="ARBA" id="ARBA00022741"/>
    </source>
</evidence>
<dbReference type="GO" id="GO:0016020">
    <property type="term" value="C:membrane"/>
    <property type="evidence" value="ECO:0007669"/>
    <property type="project" value="UniProtKB-SubCell"/>
</dbReference>
<feature type="transmembrane region" description="Helical" evidence="10">
    <location>
        <begin position="681"/>
        <end position="699"/>
    </location>
</feature>